<protein>
    <submittedName>
        <fullName evidence="1">Uncharacterized protein</fullName>
    </submittedName>
</protein>
<comment type="caution">
    <text evidence="1">The sequence shown here is derived from an EMBL/GenBank/DDBJ whole genome shotgun (WGS) entry which is preliminary data.</text>
</comment>
<dbReference type="EMBL" id="JAWDGP010004625">
    <property type="protein sequence ID" value="KAK3762951.1"/>
    <property type="molecule type" value="Genomic_DNA"/>
</dbReference>
<dbReference type="AlphaFoldDB" id="A0AAE0Z629"/>
<name>A0AAE0Z629_9GAST</name>
<evidence type="ECO:0000313" key="1">
    <source>
        <dbReference type="EMBL" id="KAK3762951.1"/>
    </source>
</evidence>
<evidence type="ECO:0000313" key="2">
    <source>
        <dbReference type="Proteomes" id="UP001283361"/>
    </source>
</evidence>
<accession>A0AAE0Z629</accession>
<reference evidence="1" key="1">
    <citation type="journal article" date="2023" name="G3 (Bethesda)">
        <title>A reference genome for the long-term kleptoplast-retaining sea slug Elysia crispata morphotype clarki.</title>
        <authorList>
            <person name="Eastman K.E."/>
            <person name="Pendleton A.L."/>
            <person name="Shaikh M.A."/>
            <person name="Suttiyut T."/>
            <person name="Ogas R."/>
            <person name="Tomko P."/>
            <person name="Gavelis G."/>
            <person name="Widhalm J.R."/>
            <person name="Wisecaver J.H."/>
        </authorList>
    </citation>
    <scope>NUCLEOTIDE SEQUENCE</scope>
    <source>
        <strain evidence="1">ECLA1</strain>
    </source>
</reference>
<keyword evidence="2" id="KW-1185">Reference proteome</keyword>
<organism evidence="1 2">
    <name type="scientific">Elysia crispata</name>
    <name type="common">lettuce slug</name>
    <dbReference type="NCBI Taxonomy" id="231223"/>
    <lineage>
        <taxon>Eukaryota</taxon>
        <taxon>Metazoa</taxon>
        <taxon>Spiralia</taxon>
        <taxon>Lophotrochozoa</taxon>
        <taxon>Mollusca</taxon>
        <taxon>Gastropoda</taxon>
        <taxon>Heterobranchia</taxon>
        <taxon>Euthyneura</taxon>
        <taxon>Panpulmonata</taxon>
        <taxon>Sacoglossa</taxon>
        <taxon>Placobranchoidea</taxon>
        <taxon>Plakobranchidae</taxon>
        <taxon>Elysia</taxon>
    </lineage>
</organism>
<gene>
    <name evidence="1" type="ORF">RRG08_008167</name>
</gene>
<dbReference type="Proteomes" id="UP001283361">
    <property type="component" value="Unassembled WGS sequence"/>
</dbReference>
<sequence length="87" mass="9618">MIKTFIHPDELAVVSKHSKFALSSAHQPVPISECCQNKDEQHLLKKLAILKRNPSDGFVKIETTGNCNTHQTCPGRRQKQGLHCAAG</sequence>
<proteinExistence type="predicted"/>